<dbReference type="OrthoDB" id="432685at2759"/>
<dbReference type="RefSeq" id="XP_019035641.1">
    <property type="nucleotide sequence ID" value="XM_019172699.1"/>
</dbReference>
<comment type="cofactor">
    <cofactor evidence="1 6">
        <name>FAD</name>
        <dbReference type="ChEBI" id="CHEBI:57692"/>
    </cofactor>
</comment>
<dbReference type="PANTHER" id="PTHR19370:SF184">
    <property type="entry name" value="NADH-CYTOCHROME B5 REDUCTASE-LIKE"/>
    <property type="match status" value="1"/>
</dbReference>
<comment type="caution">
    <text evidence="8">The sequence shown here is derived from an EMBL/GenBank/DDBJ whole genome shotgun (WGS) entry which is preliminary data.</text>
</comment>
<dbReference type="AlphaFoldDB" id="A0A1E3K790"/>
<dbReference type="InterPro" id="IPR001834">
    <property type="entry name" value="CBR-like"/>
</dbReference>
<dbReference type="PROSITE" id="PS51384">
    <property type="entry name" value="FAD_FR"/>
    <property type="match status" value="1"/>
</dbReference>
<feature type="binding site" evidence="6">
    <location>
        <position position="140"/>
    </location>
    <ligand>
        <name>FAD</name>
        <dbReference type="ChEBI" id="CHEBI:57692"/>
    </ligand>
</feature>
<evidence type="ECO:0000259" key="7">
    <source>
        <dbReference type="PROSITE" id="PS51384"/>
    </source>
</evidence>
<feature type="binding site" evidence="6">
    <location>
        <position position="139"/>
    </location>
    <ligand>
        <name>FAD</name>
        <dbReference type="ChEBI" id="CHEBI:57692"/>
    </ligand>
</feature>
<evidence type="ECO:0000313" key="9">
    <source>
        <dbReference type="Proteomes" id="UP000094819"/>
    </source>
</evidence>
<dbReference type="CDD" id="cd06183">
    <property type="entry name" value="cyt_b5_reduct_like"/>
    <property type="match status" value="1"/>
</dbReference>
<feature type="binding site" evidence="6">
    <location>
        <position position="155"/>
    </location>
    <ligand>
        <name>FAD</name>
        <dbReference type="ChEBI" id="CHEBI:57692"/>
    </ligand>
</feature>
<dbReference type="Gene3D" id="3.40.50.80">
    <property type="entry name" value="Nucleotide-binding domain of ferredoxin-NADP reductase (FNR) module"/>
    <property type="match status" value="1"/>
</dbReference>
<evidence type="ECO:0000256" key="5">
    <source>
        <dbReference type="ARBA" id="ARBA00023002"/>
    </source>
</evidence>
<organism evidence="8 9">
    <name type="scientific">Cryptococcus wingfieldii CBS 7118</name>
    <dbReference type="NCBI Taxonomy" id="1295528"/>
    <lineage>
        <taxon>Eukaryota</taxon>
        <taxon>Fungi</taxon>
        <taxon>Dikarya</taxon>
        <taxon>Basidiomycota</taxon>
        <taxon>Agaricomycotina</taxon>
        <taxon>Tremellomycetes</taxon>
        <taxon>Tremellales</taxon>
        <taxon>Cryptococcaceae</taxon>
        <taxon>Cryptococcus</taxon>
    </lineage>
</organism>
<dbReference type="Gene3D" id="2.40.30.10">
    <property type="entry name" value="Translation factors"/>
    <property type="match status" value="1"/>
</dbReference>
<evidence type="ECO:0000256" key="4">
    <source>
        <dbReference type="ARBA" id="ARBA00022827"/>
    </source>
</evidence>
<keyword evidence="4 6" id="KW-0274">FAD</keyword>
<keyword evidence="5" id="KW-0560">Oxidoreductase</keyword>
<dbReference type="SUPFAM" id="SSF63380">
    <property type="entry name" value="Riboflavin synthase domain-like"/>
    <property type="match status" value="1"/>
</dbReference>
<feature type="binding site" evidence="6">
    <location>
        <position position="138"/>
    </location>
    <ligand>
        <name>FAD</name>
        <dbReference type="ChEBI" id="CHEBI:57692"/>
    </ligand>
</feature>
<dbReference type="InterPro" id="IPR008333">
    <property type="entry name" value="Cbr1-like_FAD-bd_dom"/>
</dbReference>
<keyword evidence="9" id="KW-1185">Reference proteome</keyword>
<evidence type="ECO:0000313" key="8">
    <source>
        <dbReference type="EMBL" id="ODO08786.1"/>
    </source>
</evidence>
<name>A0A1E3K790_9TREE</name>
<proteinExistence type="inferred from homology"/>
<feature type="binding site" evidence="6">
    <location>
        <position position="157"/>
    </location>
    <ligand>
        <name>FAD</name>
        <dbReference type="ChEBI" id="CHEBI:57692"/>
    </ligand>
</feature>
<dbReference type="GeneID" id="30189732"/>
<sequence>MSRRQPAHIFSQRLSWASRPLHVPYGARFASTTPPHKPRLTSRKVAYTLFGLSLSLPAGYYLFPSSSPLLPYKYSDQPLQSSSPLTPVHKLLTVAVPPTSKEWFEKPYRTDGTLADVEGGEIVVQHVMVKSPDIQIERPYTLINDPVQEKSMRMVVKRVRGGEVGRVAHSTKEGDNLGIRGPIPTFSIYPSQYDKIVMISTGTAITPFLQLLSKLSPSSAPSLEIIHALPTPSPNALASNGSTPLSPLDLDWANSQQDPAFLPRHVEKFGSGLKVTRFVQGTVPREAVEGALVGLSKERVLVLVCLPPWLMRPLCGSMTPNLDQGPVTGVLRDLGLSSRQVYKLG</sequence>
<feature type="domain" description="FAD-binding FR-type" evidence="7">
    <location>
        <begin position="72"/>
        <end position="189"/>
    </location>
</feature>
<feature type="binding site" evidence="6">
    <location>
        <position position="206"/>
    </location>
    <ligand>
        <name>FAD</name>
        <dbReference type="ChEBI" id="CHEBI:57692"/>
    </ligand>
</feature>
<gene>
    <name evidence="8" type="ORF">L198_00519</name>
</gene>
<dbReference type="SUPFAM" id="SSF52343">
    <property type="entry name" value="Ferredoxin reductase-like, C-terminal NADP-linked domain"/>
    <property type="match status" value="1"/>
</dbReference>
<dbReference type="InterPro" id="IPR039261">
    <property type="entry name" value="FNR_nucleotide-bd"/>
</dbReference>
<dbReference type="InterPro" id="IPR017927">
    <property type="entry name" value="FAD-bd_FR_type"/>
</dbReference>
<dbReference type="EMBL" id="AWGH01000001">
    <property type="protein sequence ID" value="ODO08786.1"/>
    <property type="molecule type" value="Genomic_DNA"/>
</dbReference>
<dbReference type="Proteomes" id="UP000094819">
    <property type="component" value="Unassembled WGS sequence"/>
</dbReference>
<dbReference type="GO" id="GO:0016491">
    <property type="term" value="F:oxidoreductase activity"/>
    <property type="evidence" value="ECO:0007669"/>
    <property type="project" value="UniProtKB-KW"/>
</dbReference>
<reference evidence="8 9" key="1">
    <citation type="submission" date="2016-06" db="EMBL/GenBank/DDBJ databases">
        <title>Evolution of pathogenesis and genome organization in the Tremellales.</title>
        <authorList>
            <person name="Cuomo C."/>
            <person name="Litvintseva A."/>
            <person name="Heitman J."/>
            <person name="Chen Y."/>
            <person name="Sun S."/>
            <person name="Springer D."/>
            <person name="Dromer F."/>
            <person name="Young S."/>
            <person name="Zeng Q."/>
            <person name="Chapman S."/>
            <person name="Gujja S."/>
            <person name="Saif S."/>
            <person name="Birren B."/>
        </authorList>
    </citation>
    <scope>NUCLEOTIDE SEQUENCE [LARGE SCALE GENOMIC DNA]</scope>
    <source>
        <strain evidence="8 9">CBS 7118</strain>
    </source>
</reference>
<keyword evidence="3 6" id="KW-0285">Flavoprotein</keyword>
<protein>
    <recommendedName>
        <fullName evidence="7">FAD-binding FR-type domain-containing protein</fullName>
    </recommendedName>
</protein>
<evidence type="ECO:0000256" key="1">
    <source>
        <dbReference type="ARBA" id="ARBA00001974"/>
    </source>
</evidence>
<accession>A0A1E3K790</accession>
<evidence type="ECO:0000256" key="3">
    <source>
        <dbReference type="ARBA" id="ARBA00022630"/>
    </source>
</evidence>
<feature type="binding site" evidence="6">
    <location>
        <position position="164"/>
    </location>
    <ligand>
        <name>FAD</name>
        <dbReference type="ChEBI" id="CHEBI:57692"/>
    </ligand>
</feature>
<dbReference type="InterPro" id="IPR017938">
    <property type="entry name" value="Riboflavin_synthase-like_b-brl"/>
</dbReference>
<dbReference type="PANTHER" id="PTHR19370">
    <property type="entry name" value="NADH-CYTOCHROME B5 REDUCTASE"/>
    <property type="match status" value="1"/>
</dbReference>
<evidence type="ECO:0000256" key="6">
    <source>
        <dbReference type="PIRSR" id="PIRSR601834-1"/>
    </source>
</evidence>
<comment type="similarity">
    <text evidence="2">Belongs to the flavoprotein pyridine nucleotide cytochrome reductase family.</text>
</comment>
<evidence type="ECO:0000256" key="2">
    <source>
        <dbReference type="ARBA" id="ARBA00006105"/>
    </source>
</evidence>
<dbReference type="Pfam" id="PF00970">
    <property type="entry name" value="FAD_binding_6"/>
    <property type="match status" value="1"/>
</dbReference>